<dbReference type="Pfam" id="PF13380">
    <property type="entry name" value="CoA_binding_2"/>
    <property type="match status" value="1"/>
</dbReference>
<dbReference type="PANTHER" id="PTHR42793:SF4">
    <property type="entry name" value="BLL6376 PROTEIN"/>
    <property type="match status" value="1"/>
</dbReference>
<feature type="domain" description="CoA-binding" evidence="1">
    <location>
        <begin position="10"/>
        <end position="100"/>
    </location>
</feature>
<dbReference type="Gene3D" id="3.40.50.720">
    <property type="entry name" value="NAD(P)-binding Rossmann-like Domain"/>
    <property type="match status" value="1"/>
</dbReference>
<dbReference type="InterPro" id="IPR016102">
    <property type="entry name" value="Succinyl-CoA_synth-like"/>
</dbReference>
<dbReference type="PANTHER" id="PTHR42793">
    <property type="entry name" value="COA BINDING DOMAIN CONTAINING PROTEIN"/>
    <property type="match status" value="1"/>
</dbReference>
<dbReference type="SUPFAM" id="SSF52210">
    <property type="entry name" value="Succinyl-CoA synthetase domains"/>
    <property type="match status" value="1"/>
</dbReference>
<dbReference type="InterPro" id="IPR036291">
    <property type="entry name" value="NAD(P)-bd_dom_sf"/>
</dbReference>
<name>A0A382FDJ5_9ZZZZ</name>
<dbReference type="Gene3D" id="3.40.50.261">
    <property type="entry name" value="Succinyl-CoA synthetase domains"/>
    <property type="match status" value="1"/>
</dbReference>
<proteinExistence type="predicted"/>
<organism evidence="2">
    <name type="scientific">marine metagenome</name>
    <dbReference type="NCBI Taxonomy" id="408172"/>
    <lineage>
        <taxon>unclassified sequences</taxon>
        <taxon>metagenomes</taxon>
        <taxon>ecological metagenomes</taxon>
    </lineage>
</organism>
<dbReference type="SUPFAM" id="SSF51735">
    <property type="entry name" value="NAD(P)-binding Rossmann-fold domains"/>
    <property type="match status" value="1"/>
</dbReference>
<protein>
    <recommendedName>
        <fullName evidence="1">CoA-binding domain-containing protein</fullName>
    </recommendedName>
</protein>
<dbReference type="AlphaFoldDB" id="A0A382FDJ5"/>
<feature type="non-terminal residue" evidence="2">
    <location>
        <position position="192"/>
    </location>
</feature>
<dbReference type="SMART" id="SM00881">
    <property type="entry name" value="CoA_binding"/>
    <property type="match status" value="1"/>
</dbReference>
<gene>
    <name evidence="2" type="ORF">METZ01_LOCUS213041</name>
</gene>
<evidence type="ECO:0000259" key="1">
    <source>
        <dbReference type="SMART" id="SM00881"/>
    </source>
</evidence>
<dbReference type="EMBL" id="UINC01048985">
    <property type="protein sequence ID" value="SVB60187.1"/>
    <property type="molecule type" value="Genomic_DNA"/>
</dbReference>
<accession>A0A382FDJ5</accession>
<dbReference type="InterPro" id="IPR003781">
    <property type="entry name" value="CoA-bd"/>
</dbReference>
<evidence type="ECO:0000313" key="2">
    <source>
        <dbReference type="EMBL" id="SVB60187.1"/>
    </source>
</evidence>
<reference evidence="2" key="1">
    <citation type="submission" date="2018-05" db="EMBL/GenBank/DDBJ databases">
        <authorList>
            <person name="Lanie J.A."/>
            <person name="Ng W.-L."/>
            <person name="Kazmierczak K.M."/>
            <person name="Andrzejewski T.M."/>
            <person name="Davidsen T.M."/>
            <person name="Wayne K.J."/>
            <person name="Tettelin H."/>
            <person name="Glass J.I."/>
            <person name="Rusch D."/>
            <person name="Podicherti R."/>
            <person name="Tsui H.-C.T."/>
            <person name="Winkler M.E."/>
        </authorList>
    </citation>
    <scope>NUCLEOTIDE SEQUENCE</scope>
</reference>
<sequence length="192" mass="20068">MGKSSSLDRLFAPKTIAFFGGNDAAEAIQQCRSLSFAGEIWPVNPKRNTLCGLRCYRSVSELPSAPDASFIAAPPAASVAIIRELRLLGAGGAVCYASGFAELNEAGAELQQQLRDAAGDMAVIGPNCHGFLNYLDGVALWPDPHGGATTNLGVALVTQSGNFGINLSMQQRGLDIGYVISIGNKSCLGLHE</sequence>